<reference evidence="2 3" key="1">
    <citation type="journal article" date="2016" name="Front. Microbiol.">
        <title>Genome and transcriptome sequences reveal the specific parasitism of the nematophagous Purpureocillium lilacinum 36-1.</title>
        <authorList>
            <person name="Xie J."/>
            <person name="Li S."/>
            <person name="Mo C."/>
            <person name="Xiao X."/>
            <person name="Peng D."/>
            <person name="Wang G."/>
            <person name="Xiao Y."/>
        </authorList>
    </citation>
    <scope>NUCLEOTIDE SEQUENCE [LARGE SCALE GENOMIC DNA]</scope>
    <source>
        <strain evidence="2 3">36-1</strain>
    </source>
</reference>
<organism evidence="2 3">
    <name type="scientific">Purpureocillium lilacinum</name>
    <name type="common">Paecilomyces lilacinus</name>
    <dbReference type="NCBI Taxonomy" id="33203"/>
    <lineage>
        <taxon>Eukaryota</taxon>
        <taxon>Fungi</taxon>
        <taxon>Dikarya</taxon>
        <taxon>Ascomycota</taxon>
        <taxon>Pezizomycotina</taxon>
        <taxon>Sordariomycetes</taxon>
        <taxon>Hypocreomycetidae</taxon>
        <taxon>Hypocreales</taxon>
        <taxon>Ophiocordycipitaceae</taxon>
        <taxon>Purpureocillium</taxon>
    </lineage>
</organism>
<evidence type="ECO:0000313" key="3">
    <source>
        <dbReference type="Proteomes" id="UP000245956"/>
    </source>
</evidence>
<evidence type="ECO:0000313" key="2">
    <source>
        <dbReference type="EMBL" id="PWI75158.1"/>
    </source>
</evidence>
<feature type="region of interest" description="Disordered" evidence="1">
    <location>
        <begin position="43"/>
        <end position="66"/>
    </location>
</feature>
<comment type="caution">
    <text evidence="2">The sequence shown here is derived from an EMBL/GenBank/DDBJ whole genome shotgun (WGS) entry which is preliminary data.</text>
</comment>
<proteinExistence type="predicted"/>
<gene>
    <name evidence="2" type="ORF">PCL_05816</name>
</gene>
<evidence type="ECO:0000256" key="1">
    <source>
        <dbReference type="SAM" id="MobiDB-lite"/>
    </source>
</evidence>
<name>A0A2U3EKX4_PURLI</name>
<dbReference type="AlphaFoldDB" id="A0A2U3EKX4"/>
<protein>
    <submittedName>
        <fullName evidence="2">Uncharacterized protein</fullName>
    </submittedName>
</protein>
<feature type="region of interest" description="Disordered" evidence="1">
    <location>
        <begin position="135"/>
        <end position="186"/>
    </location>
</feature>
<accession>A0A2U3EKX4</accession>
<dbReference type="EMBL" id="LCWV01000002">
    <property type="protein sequence ID" value="PWI75158.1"/>
    <property type="molecule type" value="Genomic_DNA"/>
</dbReference>
<dbReference type="Proteomes" id="UP000245956">
    <property type="component" value="Unassembled WGS sequence"/>
</dbReference>
<sequence>MAFRPNGEHVSLKGDTLRAFVEVAANERPSLVRPTALSSDRSFLSNGSGFPPNGRRECRTRRRRGSHKRRSCLPLGGLNAALSCRPCSKCSSGGNQRWICISIRSEKADWGRGALSGGQGGGSGVFRPAWAATLARRRPRPEGSGTGQGSAPAEGRPYGQLSRGFGAAQAQRPLDIKPPSTSLCRL</sequence>